<name>A0A1S3MWK0_SALSA</name>
<keyword evidence="7 12" id="KW-0371">Homeobox</keyword>
<evidence type="ECO:0000256" key="5">
    <source>
        <dbReference type="ARBA" id="ARBA00023015"/>
    </source>
</evidence>
<dbReference type="PRINTS" id="PR00024">
    <property type="entry name" value="HOMEOBOX"/>
</dbReference>
<dbReference type="GO" id="GO:0030154">
    <property type="term" value="P:cell differentiation"/>
    <property type="evidence" value="ECO:0007669"/>
    <property type="project" value="UniProtKB-KW"/>
</dbReference>
<dbReference type="SMART" id="SM00389">
    <property type="entry name" value="HOX"/>
    <property type="match status" value="1"/>
</dbReference>
<dbReference type="InterPro" id="IPR009057">
    <property type="entry name" value="Homeodomain-like_sf"/>
</dbReference>
<dbReference type="PaxDb" id="8030-ENSSSAP00000064968"/>
<evidence type="ECO:0000256" key="9">
    <source>
        <dbReference type="ARBA" id="ARBA00023242"/>
    </source>
</evidence>
<sequence length="271" mass="30950">MFIRMKKSQDSGSKVSLTSVSNFTIQSILGSGSEDAHRDSFHSSSSAGLLQRQRMRSVSSEGFSGGEDSPDFYLSPGVKKPRYDLNELTLSRLSDKNRLILGQEMVKRHQLFHDYKEGDERYYNQTSPAISEENGHIDDDKTSKSSRKKSRTVFSRSQVYQLESTFDMKRYLSSTERASLASSLQLTEIQVKTWFQNRRNKWKRLLSAEIEAVNMAHASSAQTLVGMPFFFKDNFRLRIPVPGSMTFPTPLCYPGSNMQALPLYNFYNKIE</sequence>
<dbReference type="CDD" id="cd00086">
    <property type="entry name" value="homeodomain"/>
    <property type="match status" value="1"/>
</dbReference>
<dbReference type="Proteomes" id="UP001652741">
    <property type="component" value="Chromosome ssa01"/>
</dbReference>
<dbReference type="PANTHER" id="PTHR46110:SF4">
    <property type="entry name" value="HOMEOBOX PROTEIN HMX2"/>
    <property type="match status" value="1"/>
</dbReference>
<feature type="DNA-binding region" description="Homeobox" evidence="12">
    <location>
        <begin position="147"/>
        <end position="206"/>
    </location>
</feature>
<dbReference type="GO" id="GO:0005634">
    <property type="term" value="C:nucleus"/>
    <property type="evidence" value="ECO:0007669"/>
    <property type="project" value="UniProtKB-SubCell"/>
</dbReference>
<evidence type="ECO:0000256" key="12">
    <source>
        <dbReference type="PROSITE-ProRule" id="PRU00108"/>
    </source>
</evidence>
<dbReference type="KEGG" id="sasa:106593385"/>
<dbReference type="GO" id="GO:0000981">
    <property type="term" value="F:DNA-binding transcription factor activity, RNA polymerase II-specific"/>
    <property type="evidence" value="ECO:0007669"/>
    <property type="project" value="InterPro"/>
</dbReference>
<evidence type="ECO:0000259" key="15">
    <source>
        <dbReference type="PROSITE" id="PS50071"/>
    </source>
</evidence>
<dbReference type="OrthoDB" id="8730327at2759"/>
<dbReference type="InterPro" id="IPR001356">
    <property type="entry name" value="HD"/>
</dbReference>
<reference evidence="17" key="1">
    <citation type="submission" date="2025-08" db="UniProtKB">
        <authorList>
            <consortium name="RefSeq"/>
        </authorList>
    </citation>
    <scope>IDENTIFICATION</scope>
</reference>
<keyword evidence="4" id="KW-0524">Neurogenesis</keyword>
<feature type="region of interest" description="Disordered" evidence="14">
    <location>
        <begin position="127"/>
        <end position="150"/>
    </location>
</feature>
<evidence type="ECO:0000256" key="10">
    <source>
        <dbReference type="ARBA" id="ARBA00038165"/>
    </source>
</evidence>
<comment type="similarity">
    <text evidence="10">Belongs to the HMX homeobox family.</text>
</comment>
<evidence type="ECO:0000256" key="2">
    <source>
        <dbReference type="ARBA" id="ARBA00022473"/>
    </source>
</evidence>
<dbReference type="GO" id="GO:0007399">
    <property type="term" value="P:nervous system development"/>
    <property type="evidence" value="ECO:0007669"/>
    <property type="project" value="UniProtKB-KW"/>
</dbReference>
<evidence type="ECO:0000256" key="11">
    <source>
        <dbReference type="ARBA" id="ARBA00053510"/>
    </source>
</evidence>
<keyword evidence="8" id="KW-0804">Transcription</keyword>
<dbReference type="PANTHER" id="PTHR46110">
    <property type="entry name" value="HOMEOBOX PROTEIN HMX"/>
    <property type="match status" value="1"/>
</dbReference>
<dbReference type="KEGG" id="sasa:106575494"/>
<gene>
    <name evidence="17" type="primary">LOC106575494</name>
</gene>
<feature type="domain" description="Homeobox" evidence="15">
    <location>
        <begin position="145"/>
        <end position="205"/>
    </location>
</feature>
<dbReference type="Gene3D" id="1.10.10.60">
    <property type="entry name" value="Homeodomain-like"/>
    <property type="match status" value="1"/>
</dbReference>
<evidence type="ECO:0000256" key="7">
    <source>
        <dbReference type="ARBA" id="ARBA00023155"/>
    </source>
</evidence>
<keyword evidence="2" id="KW-0217">Developmental protein</keyword>
<dbReference type="STRING" id="8030.ENSSSAP00000064968"/>
<dbReference type="RefSeq" id="XP_014007485.1">
    <property type="nucleotide sequence ID" value="XM_014152010.2"/>
</dbReference>
<dbReference type="InterPro" id="IPR020479">
    <property type="entry name" value="HD_metazoa"/>
</dbReference>
<dbReference type="GeneID" id="106575494"/>
<comment type="function">
    <text evidence="11">Transcription factor involved in specification of neuronal cell types and which is required for inner ear and hypothalamus development. Binds to the 5'-CAAGTG-3' core sequence.</text>
</comment>
<keyword evidence="9 12" id="KW-0539">Nucleus</keyword>
<evidence type="ECO:0000256" key="3">
    <source>
        <dbReference type="ARBA" id="ARBA00022782"/>
    </source>
</evidence>
<proteinExistence type="inferred from homology"/>
<dbReference type="PROSITE" id="PS00027">
    <property type="entry name" value="HOMEOBOX_1"/>
    <property type="match status" value="1"/>
</dbReference>
<accession>A0A1S3MWK0</accession>
<evidence type="ECO:0000256" key="13">
    <source>
        <dbReference type="RuleBase" id="RU000682"/>
    </source>
</evidence>
<dbReference type="InterPro" id="IPR017970">
    <property type="entry name" value="Homeobox_CS"/>
</dbReference>
<comment type="subcellular location">
    <subcellularLocation>
        <location evidence="1 12 13">Nucleus</location>
    </subcellularLocation>
</comment>
<dbReference type="GO" id="GO:0000977">
    <property type="term" value="F:RNA polymerase II transcription regulatory region sequence-specific DNA binding"/>
    <property type="evidence" value="ECO:0007669"/>
    <property type="project" value="TreeGrafter"/>
</dbReference>
<organism evidence="16 17">
    <name type="scientific">Salmo salar</name>
    <name type="common">Atlantic salmon</name>
    <dbReference type="NCBI Taxonomy" id="8030"/>
    <lineage>
        <taxon>Eukaryota</taxon>
        <taxon>Metazoa</taxon>
        <taxon>Chordata</taxon>
        <taxon>Craniata</taxon>
        <taxon>Vertebrata</taxon>
        <taxon>Euteleostomi</taxon>
        <taxon>Actinopterygii</taxon>
        <taxon>Neopterygii</taxon>
        <taxon>Teleostei</taxon>
        <taxon>Protacanthopterygii</taxon>
        <taxon>Salmoniformes</taxon>
        <taxon>Salmonidae</taxon>
        <taxon>Salmoninae</taxon>
        <taxon>Salmo</taxon>
    </lineage>
</organism>
<protein>
    <submittedName>
        <fullName evidence="17">Homeobox protein HMX2</fullName>
    </submittedName>
</protein>
<evidence type="ECO:0000256" key="1">
    <source>
        <dbReference type="ARBA" id="ARBA00004123"/>
    </source>
</evidence>
<dbReference type="AlphaFoldDB" id="A0A1S3MWK0"/>
<dbReference type="PROSITE" id="PS50071">
    <property type="entry name" value="HOMEOBOX_2"/>
    <property type="match status" value="1"/>
</dbReference>
<dbReference type="SUPFAM" id="SSF46689">
    <property type="entry name" value="Homeodomain-like"/>
    <property type="match status" value="1"/>
</dbReference>
<feature type="region of interest" description="Disordered" evidence="14">
    <location>
        <begin position="32"/>
        <end position="76"/>
    </location>
</feature>
<dbReference type="OMA" id="DSADFCH"/>
<keyword evidence="16" id="KW-1185">Reference proteome</keyword>
<dbReference type="Pfam" id="PF00046">
    <property type="entry name" value="Homeodomain"/>
    <property type="match status" value="1"/>
</dbReference>
<evidence type="ECO:0000256" key="14">
    <source>
        <dbReference type="SAM" id="MobiDB-lite"/>
    </source>
</evidence>
<evidence type="ECO:0000313" key="17">
    <source>
        <dbReference type="RefSeq" id="XP_014007485.1"/>
    </source>
</evidence>
<keyword evidence="3" id="KW-0221">Differentiation</keyword>
<evidence type="ECO:0000256" key="8">
    <source>
        <dbReference type="ARBA" id="ARBA00023163"/>
    </source>
</evidence>
<evidence type="ECO:0000256" key="4">
    <source>
        <dbReference type="ARBA" id="ARBA00022902"/>
    </source>
</evidence>
<dbReference type="FunFam" id="1.10.10.60:FF:000053">
    <property type="entry name" value="H6 family homeobox 2"/>
    <property type="match status" value="1"/>
</dbReference>
<keyword evidence="6 12" id="KW-0238">DNA-binding</keyword>
<feature type="compositionally biased region" description="Basic and acidic residues" evidence="14">
    <location>
        <begin position="133"/>
        <end position="143"/>
    </location>
</feature>
<evidence type="ECO:0000256" key="6">
    <source>
        <dbReference type="ARBA" id="ARBA00023125"/>
    </source>
</evidence>
<dbReference type="InterPro" id="IPR051300">
    <property type="entry name" value="HMX_Homeobox_TF"/>
</dbReference>
<evidence type="ECO:0000313" key="16">
    <source>
        <dbReference type="Proteomes" id="UP001652741"/>
    </source>
</evidence>
<keyword evidence="5" id="KW-0805">Transcription regulation</keyword>